<accession>A0ABC8WDH8</accession>
<dbReference type="Pfam" id="PF00161">
    <property type="entry name" value="RIP"/>
    <property type="match status" value="1"/>
</dbReference>
<dbReference type="PANTHER" id="PTHR33453">
    <property type="match status" value="1"/>
</dbReference>
<dbReference type="InterPro" id="IPR046533">
    <property type="entry name" value="DUF6598"/>
</dbReference>
<organism evidence="3 4">
    <name type="scientific">Urochloa decumbens</name>
    <dbReference type="NCBI Taxonomy" id="240449"/>
    <lineage>
        <taxon>Eukaryota</taxon>
        <taxon>Viridiplantae</taxon>
        <taxon>Streptophyta</taxon>
        <taxon>Embryophyta</taxon>
        <taxon>Tracheophyta</taxon>
        <taxon>Spermatophyta</taxon>
        <taxon>Magnoliopsida</taxon>
        <taxon>Liliopsida</taxon>
        <taxon>Poales</taxon>
        <taxon>Poaceae</taxon>
        <taxon>PACMAD clade</taxon>
        <taxon>Panicoideae</taxon>
        <taxon>Panicodae</taxon>
        <taxon>Paniceae</taxon>
        <taxon>Melinidinae</taxon>
        <taxon>Urochloa</taxon>
    </lineage>
</organism>
<gene>
    <name evidence="3" type="ORF">URODEC1_LOCUS12744</name>
</gene>
<evidence type="ECO:0000313" key="3">
    <source>
        <dbReference type="EMBL" id="CAL4907890.1"/>
    </source>
</evidence>
<dbReference type="InterPro" id="IPR016138">
    <property type="entry name" value="Ribosome_inactivat_prot_sub1"/>
</dbReference>
<dbReference type="SUPFAM" id="SSF56371">
    <property type="entry name" value="Ribosome inactivating proteins (RIP)"/>
    <property type="match status" value="1"/>
</dbReference>
<dbReference type="Proteomes" id="UP001497457">
    <property type="component" value="Chromosome 12b"/>
</dbReference>
<keyword evidence="1" id="KW-0652">Protein synthesis inhibitor</keyword>
<reference evidence="4" key="1">
    <citation type="submission" date="2024-06" db="EMBL/GenBank/DDBJ databases">
        <authorList>
            <person name="Ryan C."/>
        </authorList>
    </citation>
    <scope>NUCLEOTIDE SEQUENCE [LARGE SCALE GENOMIC DNA]</scope>
</reference>
<sequence>MSEEPVPSVPVDYDIPEDTYTSFIDVLRAKLADHPNPDNVEGRPVLAKQSFPQEPARWMYCNLSAVEDKEKTTTTLAVRDDNVYLIGFKAHSGNWYEFGFNGKTVPMIPGSTFLECDVDYRSLVGGSSSKEVKANLVKMQLGKSFAEESVNRLSGYVQEAGAPDADTKLDLARLIVMVCESARMISISNTVNDGWASESKISEQQVDYLWNWGLMSQALLGRREYGDKYIWPKKLNKIEIRNTEDALSVVQLLLNKPAPPPLQQQQLVAKASKEEDEALGQTLVEVFSVRANLPFIGTVAVFDGRRGQIIYHCNNDLPRTQEDDEVVLTGPYRAISALGGNCTIQVFDIDSSKEGALSAAGESINAGGMLQLQCWDDDSAVHVTPLTRDISTAHGPVRVTYAVLSNAVEATIQVKLRLANAGTHVYGKVTVSSKLKALDGVASVLFSRDSDHTVAVSTDDATVPLARHVFAAQLGWPLVVEATFHTAEENVVRGKFEFDPELSGEHVKLASDEQEHGTVEVKVTWSDI</sequence>
<keyword evidence="1" id="KW-0800">Toxin</keyword>
<reference evidence="3 4" key="2">
    <citation type="submission" date="2024-10" db="EMBL/GenBank/DDBJ databases">
        <authorList>
            <person name="Ryan C."/>
        </authorList>
    </citation>
    <scope>NUCLEOTIDE SEQUENCE [LARGE SCALE GENOMIC DNA]</scope>
</reference>
<evidence type="ECO:0000259" key="2">
    <source>
        <dbReference type="Pfam" id="PF20241"/>
    </source>
</evidence>
<dbReference type="Pfam" id="PF20241">
    <property type="entry name" value="DUF6598"/>
    <property type="match status" value="1"/>
</dbReference>
<dbReference type="PANTHER" id="PTHR33453:SF40">
    <property type="entry name" value="RRNA N-GLYCOSYLASE"/>
    <property type="match status" value="1"/>
</dbReference>
<dbReference type="GO" id="GO:0017148">
    <property type="term" value="P:negative regulation of translation"/>
    <property type="evidence" value="ECO:0007669"/>
    <property type="project" value="UniProtKB-KW"/>
</dbReference>
<comment type="similarity">
    <text evidence="1">Belongs to the ribosome-inactivating protein family.</text>
</comment>
<dbReference type="GO" id="GO:0030598">
    <property type="term" value="F:rRNA N-glycosylase activity"/>
    <property type="evidence" value="ECO:0007669"/>
    <property type="project" value="UniProtKB-EC"/>
</dbReference>
<protein>
    <recommendedName>
        <fullName evidence="2">DUF6598 domain-containing protein</fullName>
    </recommendedName>
</protein>
<name>A0ABC8WDH8_9POAL</name>
<keyword evidence="1" id="KW-0378">Hydrolase</keyword>
<keyword evidence="4" id="KW-1185">Reference proteome</keyword>
<keyword evidence="1" id="KW-0611">Plant defense</keyword>
<dbReference type="GO" id="GO:0006952">
    <property type="term" value="P:defense response"/>
    <property type="evidence" value="ECO:0007669"/>
    <property type="project" value="UniProtKB-KW"/>
</dbReference>
<dbReference type="GO" id="GO:0090729">
    <property type="term" value="F:toxin activity"/>
    <property type="evidence" value="ECO:0007669"/>
    <property type="project" value="UniProtKB-KW"/>
</dbReference>
<dbReference type="AlphaFoldDB" id="A0ABC8WDH8"/>
<evidence type="ECO:0000256" key="1">
    <source>
        <dbReference type="RuleBase" id="RU004915"/>
    </source>
</evidence>
<dbReference type="InterPro" id="IPR001574">
    <property type="entry name" value="Ribosome_inactivat_prot"/>
</dbReference>
<proteinExistence type="inferred from homology"/>
<dbReference type="InterPro" id="IPR036041">
    <property type="entry name" value="Ribosome-inact_prot_sf"/>
</dbReference>
<dbReference type="EMBL" id="OZ075122">
    <property type="protein sequence ID" value="CAL4907890.1"/>
    <property type="molecule type" value="Genomic_DNA"/>
</dbReference>
<feature type="domain" description="DUF6598" evidence="2">
    <location>
        <begin position="283"/>
        <end position="523"/>
    </location>
</feature>
<dbReference type="Gene3D" id="3.40.420.10">
    <property type="entry name" value="Ricin (A subunit), domain 1"/>
    <property type="match status" value="1"/>
</dbReference>
<comment type="catalytic activity">
    <reaction evidence="1">
        <text>Endohydrolysis of the N-glycosidic bond at one specific adenosine on the 28S rRNA.</text>
        <dbReference type="EC" id="3.2.2.22"/>
    </reaction>
</comment>
<evidence type="ECO:0000313" key="4">
    <source>
        <dbReference type="Proteomes" id="UP001497457"/>
    </source>
</evidence>